<evidence type="ECO:0000256" key="1">
    <source>
        <dbReference type="SAM" id="MobiDB-lite"/>
    </source>
</evidence>
<dbReference type="RefSeq" id="WP_088387013.1">
    <property type="nucleotide sequence ID" value="NZ_NIOF01000012.1"/>
</dbReference>
<reference evidence="3 4" key="1">
    <citation type="journal article" date="2008" name="Int. J. Syst. Evol. Microbiol.">
        <title>Description of Roseateles aquatilis sp. nov. and Roseateles terrae sp. nov., in the class Betaproteobacteria, and emended description of the genus Roseateles.</title>
        <authorList>
            <person name="Gomila M."/>
            <person name="Bowien B."/>
            <person name="Falsen E."/>
            <person name="Moore E.R."/>
            <person name="Lalucat J."/>
        </authorList>
    </citation>
    <scope>NUCLEOTIDE SEQUENCE [LARGE SCALE GENOMIC DNA]</scope>
    <source>
        <strain evidence="3 4">CCUG 48205</strain>
    </source>
</reference>
<feature type="domain" description="RNA ligase" evidence="2">
    <location>
        <begin position="47"/>
        <end position="227"/>
    </location>
</feature>
<evidence type="ECO:0000313" key="3">
    <source>
        <dbReference type="EMBL" id="OWQ85710.1"/>
    </source>
</evidence>
<accession>A0A246IZC7</accession>
<dbReference type="OrthoDB" id="255834at2"/>
<sequence length="318" mass="35052">MHLKLMPLPRSARAATLAGHGLPSHDSTSSTSPGGGLMPLSALAGRQVIIEEQLDGADAELAFAAHGSPLLRSQGRPLAGGFGERPFIPLRIWAMAHEQRLIERLGDRHELRGTWTYATRRVWYDQLPHYFNEADVLDRATGLYLSTPRRQALLAGSPVLSAPVLYAGPMPTHPQLLASLIARPLAKSADWRLAFETTARRESLPVDLGWRRTDRSGRSAGLIVKVEDDEHVLARFTLVRPAPSHETWERRETRETPEMLDGDEAVAMRPLLPNGLAAGADLFAARPTVTWHDLGLKTLRSLGALKTLSIETREQRCC</sequence>
<dbReference type="InterPro" id="IPR021122">
    <property type="entry name" value="RNA_ligase_dom_REL/Rnl2"/>
</dbReference>
<feature type="region of interest" description="Disordered" evidence="1">
    <location>
        <begin position="17"/>
        <end position="37"/>
    </location>
</feature>
<dbReference type="Pfam" id="PF09414">
    <property type="entry name" value="RNA_ligase"/>
    <property type="match status" value="1"/>
</dbReference>
<dbReference type="SUPFAM" id="SSF56091">
    <property type="entry name" value="DNA ligase/mRNA capping enzyme, catalytic domain"/>
    <property type="match status" value="1"/>
</dbReference>
<dbReference type="Proteomes" id="UP000197468">
    <property type="component" value="Unassembled WGS sequence"/>
</dbReference>
<evidence type="ECO:0000313" key="4">
    <source>
        <dbReference type="Proteomes" id="UP000197468"/>
    </source>
</evidence>
<keyword evidence="4" id="KW-1185">Reference proteome</keyword>
<name>A0A246IZC7_9BURK</name>
<dbReference type="AlphaFoldDB" id="A0A246IZC7"/>
<organism evidence="3 4">
    <name type="scientific">Roseateles aquatilis</name>
    <dbReference type="NCBI Taxonomy" id="431061"/>
    <lineage>
        <taxon>Bacteria</taxon>
        <taxon>Pseudomonadati</taxon>
        <taxon>Pseudomonadota</taxon>
        <taxon>Betaproteobacteria</taxon>
        <taxon>Burkholderiales</taxon>
        <taxon>Sphaerotilaceae</taxon>
        <taxon>Roseateles</taxon>
    </lineage>
</organism>
<gene>
    <name evidence="3" type="ORF">CDN99_21780</name>
</gene>
<comment type="caution">
    <text evidence="3">The sequence shown here is derived from an EMBL/GenBank/DDBJ whole genome shotgun (WGS) entry which is preliminary data.</text>
</comment>
<dbReference type="EMBL" id="NIOF01000012">
    <property type="protein sequence ID" value="OWQ85710.1"/>
    <property type="molecule type" value="Genomic_DNA"/>
</dbReference>
<evidence type="ECO:0000259" key="2">
    <source>
        <dbReference type="Pfam" id="PF09414"/>
    </source>
</evidence>
<protein>
    <recommendedName>
        <fullName evidence="2">RNA ligase domain-containing protein</fullName>
    </recommendedName>
</protein>
<proteinExistence type="predicted"/>